<accession>A0A2N1PM33</accession>
<dbReference type="Pfam" id="PF02492">
    <property type="entry name" value="cobW"/>
    <property type="match status" value="1"/>
</dbReference>
<dbReference type="SUPFAM" id="SSF52540">
    <property type="entry name" value="P-loop containing nucleoside triphosphate hydrolases"/>
    <property type="match status" value="1"/>
</dbReference>
<dbReference type="EMBL" id="PGXC01000019">
    <property type="protein sequence ID" value="PKK89385.1"/>
    <property type="molecule type" value="Genomic_DNA"/>
</dbReference>
<dbReference type="Gene3D" id="3.40.50.300">
    <property type="entry name" value="P-loop containing nucleotide triphosphate hydrolases"/>
    <property type="match status" value="1"/>
</dbReference>
<proteinExistence type="predicted"/>
<name>A0A2N1PM33_9BACT</name>
<organism evidence="2 3">
    <name type="scientific">Candidatus Wallbacteria bacterium HGW-Wallbacteria-1</name>
    <dbReference type="NCBI Taxonomy" id="2013854"/>
    <lineage>
        <taxon>Bacteria</taxon>
        <taxon>Candidatus Walliibacteriota</taxon>
    </lineage>
</organism>
<sequence>MNNQQINGYRFNSFFKGVAMNDSVRLIMVGGFLGAGKTTLLWEAARLLSQRGEMVGLITNDQAPGLVDTTFLSWTGSRVEEVAGSCFCCNFEGMIEAVQKLRNDGAGIILAEPVGSCTDLVATIIRPVLQLHPWIELKELSVMADPGRLAEILDPVENGMLHRDAAYILRLQLQEADRIVIGKSDSLSDSDIKAIRERLTGEFPDTALSILSSFSGNGLHQWLADVLTGPGPMKGQRPDSQTPGMDVDYDRYAQGEAVLGWLNAVVTLHHEKTGKTAISEIESHSDCHESSFKLLVENFMSEMKSLLKDPVPLEIGHLKTCVTWKKGMILSNLTALDREPDFRCREFPQNLSLMEETDIKANPEDIKVNGTACATADGLENESASLTINARVQTDPDTLARIVERAIEKAVQASAMRGEIVSFTSLKPGRPCPTHRYGV</sequence>
<evidence type="ECO:0000313" key="3">
    <source>
        <dbReference type="Proteomes" id="UP000233256"/>
    </source>
</evidence>
<protein>
    <submittedName>
        <fullName evidence="2">Cobalamin synthesis protein P47K</fullName>
    </submittedName>
</protein>
<dbReference type="InterPro" id="IPR003495">
    <property type="entry name" value="CobW/HypB/UreG_nucleotide-bd"/>
</dbReference>
<feature type="domain" description="CobW/HypB/UreG nucleotide-binding" evidence="1">
    <location>
        <begin position="27"/>
        <end position="199"/>
    </location>
</feature>
<dbReference type="InterPro" id="IPR027417">
    <property type="entry name" value="P-loop_NTPase"/>
</dbReference>
<dbReference type="Proteomes" id="UP000233256">
    <property type="component" value="Unassembled WGS sequence"/>
</dbReference>
<evidence type="ECO:0000313" key="2">
    <source>
        <dbReference type="EMBL" id="PKK89385.1"/>
    </source>
</evidence>
<dbReference type="InterPro" id="IPR051316">
    <property type="entry name" value="Zinc-reg_GTPase_activator"/>
</dbReference>
<gene>
    <name evidence="2" type="ORF">CVV64_14700</name>
</gene>
<dbReference type="GO" id="GO:0005737">
    <property type="term" value="C:cytoplasm"/>
    <property type="evidence" value="ECO:0007669"/>
    <property type="project" value="TreeGrafter"/>
</dbReference>
<dbReference type="PANTHER" id="PTHR13748:SF62">
    <property type="entry name" value="COBW DOMAIN-CONTAINING PROTEIN"/>
    <property type="match status" value="1"/>
</dbReference>
<evidence type="ECO:0000259" key="1">
    <source>
        <dbReference type="Pfam" id="PF02492"/>
    </source>
</evidence>
<dbReference type="PANTHER" id="PTHR13748">
    <property type="entry name" value="COBW-RELATED"/>
    <property type="match status" value="1"/>
</dbReference>
<comment type="caution">
    <text evidence="2">The sequence shown here is derived from an EMBL/GenBank/DDBJ whole genome shotgun (WGS) entry which is preliminary data.</text>
</comment>
<reference evidence="2 3" key="1">
    <citation type="journal article" date="2017" name="ISME J.">
        <title>Potential for microbial H2 and metal transformations associated with novel bacteria and archaea in deep terrestrial subsurface sediments.</title>
        <authorList>
            <person name="Hernsdorf A.W."/>
            <person name="Amano Y."/>
            <person name="Miyakawa K."/>
            <person name="Ise K."/>
            <person name="Suzuki Y."/>
            <person name="Anantharaman K."/>
            <person name="Probst A."/>
            <person name="Burstein D."/>
            <person name="Thomas B.C."/>
            <person name="Banfield J.F."/>
        </authorList>
    </citation>
    <scope>NUCLEOTIDE SEQUENCE [LARGE SCALE GENOMIC DNA]</scope>
    <source>
        <strain evidence="2">HGW-Wallbacteria-1</strain>
    </source>
</reference>
<dbReference type="AlphaFoldDB" id="A0A2N1PM33"/>